<dbReference type="InterPro" id="IPR011051">
    <property type="entry name" value="RmlC_Cupin_sf"/>
</dbReference>
<keyword evidence="4" id="KW-1185">Reference proteome</keyword>
<sequence length="161" mass="17422">MPKIDLDTLKWRTGSGYPGKLGQMFDGRSQTALGDPHGLTQFGVNLVRLAPGAMSSLRHWHMQQDEFAIVTEGECTLVDDHGEHVLQVGDCAAFPAGDANGHHLINKTDAPATFLVVGSRTETETAFYSDLDMMVTDEGNGFAFTRQNGSPLTAKEIGDDQ</sequence>
<dbReference type="InterPro" id="IPR014710">
    <property type="entry name" value="RmlC-like_jellyroll"/>
</dbReference>
<comment type="caution">
    <text evidence="3">The sequence shown here is derived from an EMBL/GenBank/DDBJ whole genome shotgun (WGS) entry which is preliminary data.</text>
</comment>
<gene>
    <name evidence="3" type="ORF">ACMU_15790</name>
</gene>
<dbReference type="AlphaFoldDB" id="A0A037ZK47"/>
<dbReference type="EMBL" id="JFKE01000005">
    <property type="protein sequence ID" value="KAJ55216.1"/>
    <property type="molecule type" value="Genomic_DNA"/>
</dbReference>
<dbReference type="Proteomes" id="UP000026249">
    <property type="component" value="Unassembled WGS sequence"/>
</dbReference>
<dbReference type="InterPro" id="IPR013096">
    <property type="entry name" value="Cupin_2"/>
</dbReference>
<dbReference type="Pfam" id="PF07883">
    <property type="entry name" value="Cupin_2"/>
    <property type="match status" value="1"/>
</dbReference>
<accession>A0A037ZK47</accession>
<feature type="domain" description="Cupin type-2" evidence="2">
    <location>
        <begin position="46"/>
        <end position="117"/>
    </location>
</feature>
<evidence type="ECO:0000259" key="2">
    <source>
        <dbReference type="Pfam" id="PF07883"/>
    </source>
</evidence>
<dbReference type="PANTHER" id="PTHR35848">
    <property type="entry name" value="OXALATE-BINDING PROTEIN"/>
    <property type="match status" value="1"/>
</dbReference>
<dbReference type="CDD" id="cd02224">
    <property type="entry name" value="cupin_SPO2919-like"/>
    <property type="match status" value="1"/>
</dbReference>
<protein>
    <submittedName>
        <fullName evidence="3">Transcriptional regulator</fullName>
    </submittedName>
</protein>
<evidence type="ECO:0000313" key="4">
    <source>
        <dbReference type="Proteomes" id="UP000026249"/>
    </source>
</evidence>
<dbReference type="Gene3D" id="2.60.120.10">
    <property type="entry name" value="Jelly Rolls"/>
    <property type="match status" value="1"/>
</dbReference>
<dbReference type="OrthoDB" id="5290459at2"/>
<dbReference type="STRING" id="1454373.ACMU_15790"/>
<name>A0A037ZK47_9RHOB</name>
<dbReference type="SUPFAM" id="SSF51182">
    <property type="entry name" value="RmlC-like cupins"/>
    <property type="match status" value="1"/>
</dbReference>
<organism evidence="3 4">
    <name type="scientific">Actibacterium mucosum KCTC 23349</name>
    <dbReference type="NCBI Taxonomy" id="1454373"/>
    <lineage>
        <taxon>Bacteria</taxon>
        <taxon>Pseudomonadati</taxon>
        <taxon>Pseudomonadota</taxon>
        <taxon>Alphaproteobacteria</taxon>
        <taxon>Rhodobacterales</taxon>
        <taxon>Roseobacteraceae</taxon>
        <taxon>Actibacterium</taxon>
    </lineage>
</organism>
<evidence type="ECO:0000256" key="1">
    <source>
        <dbReference type="ARBA" id="ARBA00022723"/>
    </source>
</evidence>
<proteinExistence type="predicted"/>
<dbReference type="RefSeq" id="WP_035260508.1">
    <property type="nucleotide sequence ID" value="NZ_JFKE01000005.1"/>
</dbReference>
<reference evidence="3 4" key="1">
    <citation type="submission" date="2014-03" db="EMBL/GenBank/DDBJ databases">
        <title>Draft Genome Sequence of Actibacterium mucosum KCTC 23349, a Marine Alphaproteobacterium with Complex Ionic Requirements Isolated from Mediterranean Seawater at Malvarrosa Beach, Valencia, Spain.</title>
        <authorList>
            <person name="Arahal D.R."/>
            <person name="Shao Z."/>
            <person name="Lai Q."/>
            <person name="Pujalte M.J."/>
        </authorList>
    </citation>
    <scope>NUCLEOTIDE SEQUENCE [LARGE SCALE GENOMIC DNA]</scope>
    <source>
        <strain evidence="3 4">KCTC 23349</strain>
    </source>
</reference>
<dbReference type="GO" id="GO:0046872">
    <property type="term" value="F:metal ion binding"/>
    <property type="evidence" value="ECO:0007669"/>
    <property type="project" value="UniProtKB-KW"/>
</dbReference>
<dbReference type="PANTHER" id="PTHR35848:SF9">
    <property type="entry name" value="SLL1358 PROTEIN"/>
    <property type="match status" value="1"/>
</dbReference>
<dbReference type="InterPro" id="IPR051610">
    <property type="entry name" value="GPI/OXD"/>
</dbReference>
<keyword evidence="1" id="KW-0479">Metal-binding</keyword>
<evidence type="ECO:0000313" key="3">
    <source>
        <dbReference type="EMBL" id="KAJ55216.1"/>
    </source>
</evidence>